<evidence type="ECO:0000313" key="3">
    <source>
        <dbReference type="Proteomes" id="UP000076660"/>
    </source>
</evidence>
<proteinExistence type="predicted"/>
<reference evidence="2 3" key="1">
    <citation type="submission" date="2016-12" db="EMBL/GenBank/DDBJ databases">
        <title>Amycolatopsis keratiniphila subsp. keratiniphila genome sequencing and assembly.</title>
        <authorList>
            <person name="Mayilraj S."/>
            <person name="Kaur N."/>
        </authorList>
    </citation>
    <scope>NUCLEOTIDE SEQUENCE [LARGE SCALE GENOMIC DNA]</scope>
    <source>
        <strain evidence="2 3">DSM 44409</strain>
    </source>
</reference>
<evidence type="ECO:0000313" key="2">
    <source>
        <dbReference type="EMBL" id="ONF73790.1"/>
    </source>
</evidence>
<evidence type="ECO:0000256" key="1">
    <source>
        <dbReference type="SAM" id="MobiDB-lite"/>
    </source>
</evidence>
<dbReference type="AlphaFoldDB" id="A0A1W2M2G0"/>
<comment type="caution">
    <text evidence="2">The sequence shown here is derived from an EMBL/GenBank/DDBJ whole genome shotgun (WGS) entry which is preliminary data.</text>
</comment>
<dbReference type="EMBL" id="LQMT02000007">
    <property type="protein sequence ID" value="ONF73790.1"/>
    <property type="molecule type" value="Genomic_DNA"/>
</dbReference>
<dbReference type="RefSeq" id="WP_063274915.1">
    <property type="nucleotide sequence ID" value="NZ_LQMT02000007.1"/>
</dbReference>
<protein>
    <submittedName>
        <fullName evidence="2">Uncharacterized protein</fullName>
    </submittedName>
</protein>
<feature type="region of interest" description="Disordered" evidence="1">
    <location>
        <begin position="72"/>
        <end position="145"/>
    </location>
</feature>
<feature type="compositionally biased region" description="Basic and acidic residues" evidence="1">
    <location>
        <begin position="72"/>
        <end position="86"/>
    </location>
</feature>
<dbReference type="Proteomes" id="UP000076660">
    <property type="component" value="Unassembled WGS sequence"/>
</dbReference>
<organism evidence="2 3">
    <name type="scientific">Amycolatopsis keratiniphila subsp. keratiniphila</name>
    <dbReference type="NCBI Taxonomy" id="227715"/>
    <lineage>
        <taxon>Bacteria</taxon>
        <taxon>Bacillati</taxon>
        <taxon>Actinomycetota</taxon>
        <taxon>Actinomycetes</taxon>
        <taxon>Pseudonocardiales</taxon>
        <taxon>Pseudonocardiaceae</taxon>
        <taxon>Amycolatopsis</taxon>
        <taxon>Amycolatopsis japonica group</taxon>
    </lineage>
</organism>
<sequence length="145" mass="16401">MNLDLPIDLDKVHRLREGMMRKLATGQDPVLAEMAREVLAGRITLRDAAFGAYREQVTVLAEKAAASLRQVSKEDLERAMEEHTLDDAIEQLGAMPDPEPDDESPAPPARRPEPEEDDESILLAPPTADRPSDRPQRERWKRRWG</sequence>
<accession>A0A1W2M2G0</accession>
<dbReference type="OrthoDB" id="3871167at2"/>
<name>A0A1W2M2G0_9PSEU</name>
<gene>
    <name evidence="2" type="ORF">AVR91_0206740</name>
</gene>